<dbReference type="PANTHER" id="PTHR30511">
    <property type="entry name" value="ALANINE RACEMASE"/>
    <property type="match status" value="1"/>
</dbReference>
<evidence type="ECO:0000256" key="1">
    <source>
        <dbReference type="ARBA" id="ARBA00000316"/>
    </source>
</evidence>
<comment type="catalytic activity">
    <reaction evidence="1 4">
        <text>L-alanine = D-alanine</text>
        <dbReference type="Rhea" id="RHEA:20249"/>
        <dbReference type="ChEBI" id="CHEBI:57416"/>
        <dbReference type="ChEBI" id="CHEBI:57972"/>
        <dbReference type="EC" id="5.1.1.1"/>
    </reaction>
</comment>
<comment type="function">
    <text evidence="4">Catalyzes the interconversion of L-alanine and D-alanine. May also act on other amino acids.</text>
</comment>
<keyword evidence="7" id="KW-1185">Reference proteome</keyword>
<proteinExistence type="inferred from homology"/>
<dbReference type="GO" id="GO:0008784">
    <property type="term" value="F:alanine racemase activity"/>
    <property type="evidence" value="ECO:0007669"/>
    <property type="project" value="UniProtKB-EC"/>
</dbReference>
<evidence type="ECO:0000313" key="7">
    <source>
        <dbReference type="Proteomes" id="UP001430804"/>
    </source>
</evidence>
<reference evidence="6" key="1">
    <citation type="submission" date="2021-07" db="EMBL/GenBank/DDBJ databases">
        <title>Pseudohoeflea marina sp. nov. a polyhydroxyalcanoate-producing bacterium.</title>
        <authorList>
            <person name="Zheng W."/>
            <person name="Yu S."/>
            <person name="Huang Y."/>
        </authorList>
    </citation>
    <scope>NUCLEOTIDE SEQUENCE</scope>
    <source>
        <strain evidence="6">DP4N28-3</strain>
    </source>
</reference>
<dbReference type="PANTHER" id="PTHR30511:SF0">
    <property type="entry name" value="ALANINE RACEMASE, CATABOLIC-RELATED"/>
    <property type="match status" value="1"/>
</dbReference>
<dbReference type="NCBIfam" id="TIGR00492">
    <property type="entry name" value="alr"/>
    <property type="match status" value="1"/>
</dbReference>
<name>A0ABS6WPK7_9HYPH</name>
<feature type="modified residue" description="N6-(pyridoxal phosphate)lysine" evidence="4">
    <location>
        <position position="48"/>
    </location>
</feature>
<evidence type="ECO:0000259" key="5">
    <source>
        <dbReference type="SMART" id="SM01005"/>
    </source>
</evidence>
<keyword evidence="4" id="KW-0663">Pyridoxal phosphate</keyword>
<feature type="active site" description="Proton acceptor; specific for L-alanine" evidence="4">
    <location>
        <position position="260"/>
    </location>
</feature>
<protein>
    <recommendedName>
        <fullName evidence="3 4">Alanine racemase</fullName>
        <ecNumber evidence="3 4">5.1.1.1</ecNumber>
    </recommendedName>
</protein>
<sequence>MNNRPPVDASASSCAATTRLTIDLDALAANWRSMQKLSGQAACGAAVKADAYGTGLAPAGQRLWKEGCRSFFVADAYEGQKLRTHLPDAQIFVLNGAFPDALDLLRDAALVPVLNSPQQIHVWQQACRDRPAALHIDTGMNRLGIPFEEAAEIAAQNAFAPALVMSHFSCADTPGHPLNAEQIARFDAVRQLYPQAPASLGNSAGIHLGSAAHFDLTRPGIALYGGEAVDGEPNPMRPVMTFEARILMIRHVPAGECVSYGATARLQRTTRLAVCGAGYADGFPRAASGSGVPLRDSGTSGAFGAFKGHLVPLVGRVTMDLVIFDITDLPEDLAAAGDWIELFGPTVAVDDVARAAGTIGYEILACPRPRADIRYKEGGS</sequence>
<dbReference type="InterPro" id="IPR000821">
    <property type="entry name" value="Ala_racemase"/>
</dbReference>
<dbReference type="InterPro" id="IPR001608">
    <property type="entry name" value="Ala_racemase_N"/>
</dbReference>
<dbReference type="EMBL" id="JAHWQX010000003">
    <property type="protein sequence ID" value="MBW3097906.1"/>
    <property type="molecule type" value="Genomic_DNA"/>
</dbReference>
<comment type="pathway">
    <text evidence="4">Amino-acid biosynthesis; D-alanine biosynthesis; D-alanine from L-alanine: step 1/1.</text>
</comment>
<comment type="similarity">
    <text evidence="4">Belongs to the alanine racemase family.</text>
</comment>
<dbReference type="SMART" id="SM01005">
    <property type="entry name" value="Ala_racemase_C"/>
    <property type="match status" value="1"/>
</dbReference>
<comment type="cofactor">
    <cofactor evidence="2 4">
        <name>pyridoxal 5'-phosphate</name>
        <dbReference type="ChEBI" id="CHEBI:597326"/>
    </cofactor>
</comment>
<feature type="domain" description="Alanine racemase C-terminal" evidence="5">
    <location>
        <begin position="239"/>
        <end position="376"/>
    </location>
</feature>
<dbReference type="CDD" id="cd00430">
    <property type="entry name" value="PLPDE_III_AR"/>
    <property type="match status" value="1"/>
</dbReference>
<dbReference type="InterPro" id="IPR011079">
    <property type="entry name" value="Ala_racemase_C"/>
</dbReference>
<organism evidence="6 7">
    <name type="scientific">Pseudohoeflea coraliihabitans</name>
    <dbReference type="NCBI Taxonomy" id="2860393"/>
    <lineage>
        <taxon>Bacteria</taxon>
        <taxon>Pseudomonadati</taxon>
        <taxon>Pseudomonadota</taxon>
        <taxon>Alphaproteobacteria</taxon>
        <taxon>Hyphomicrobiales</taxon>
        <taxon>Rhizobiaceae</taxon>
        <taxon>Pseudohoeflea</taxon>
    </lineage>
</organism>
<dbReference type="EC" id="5.1.1.1" evidence="3 4"/>
<gene>
    <name evidence="6" type="primary">alr</name>
    <name evidence="6" type="ORF">KY465_11505</name>
</gene>
<evidence type="ECO:0000256" key="4">
    <source>
        <dbReference type="HAMAP-Rule" id="MF_01201"/>
    </source>
</evidence>
<feature type="binding site" evidence="4">
    <location>
        <position position="319"/>
    </location>
    <ligand>
        <name>substrate</name>
    </ligand>
</feature>
<evidence type="ECO:0000256" key="2">
    <source>
        <dbReference type="ARBA" id="ARBA00001933"/>
    </source>
</evidence>
<evidence type="ECO:0000256" key="3">
    <source>
        <dbReference type="ARBA" id="ARBA00013089"/>
    </source>
</evidence>
<feature type="binding site" evidence="4">
    <location>
        <position position="142"/>
    </location>
    <ligand>
        <name>substrate</name>
    </ligand>
</feature>
<dbReference type="Pfam" id="PF00842">
    <property type="entry name" value="Ala_racemase_C"/>
    <property type="match status" value="1"/>
</dbReference>
<dbReference type="Proteomes" id="UP001430804">
    <property type="component" value="Unassembled WGS sequence"/>
</dbReference>
<feature type="active site" description="Proton acceptor; specific for D-alanine" evidence="4">
    <location>
        <position position="48"/>
    </location>
</feature>
<dbReference type="RefSeq" id="WP_219201859.1">
    <property type="nucleotide sequence ID" value="NZ_JAHWQX010000003.1"/>
</dbReference>
<evidence type="ECO:0000313" key="6">
    <source>
        <dbReference type="EMBL" id="MBW3097906.1"/>
    </source>
</evidence>
<accession>A0ABS6WPK7</accession>
<comment type="caution">
    <text evidence="6">The sequence shown here is derived from an EMBL/GenBank/DDBJ whole genome shotgun (WGS) entry which is preliminary data.</text>
</comment>
<dbReference type="Pfam" id="PF01168">
    <property type="entry name" value="Ala_racemase_N"/>
    <property type="match status" value="1"/>
</dbReference>
<dbReference type="HAMAP" id="MF_01201">
    <property type="entry name" value="Ala_racemase"/>
    <property type="match status" value="1"/>
</dbReference>
<keyword evidence="4 6" id="KW-0413">Isomerase</keyword>